<organism evidence="6 7">
    <name type="scientific">Kluyvera genomosp. 2</name>
    <dbReference type="NCBI Taxonomy" id="2774054"/>
    <lineage>
        <taxon>Bacteria</taxon>
        <taxon>Pseudomonadati</taxon>
        <taxon>Pseudomonadota</taxon>
        <taxon>Gammaproteobacteria</taxon>
        <taxon>Enterobacterales</taxon>
        <taxon>Enterobacteriaceae</taxon>
        <taxon>Kluyvera</taxon>
    </lineage>
</organism>
<evidence type="ECO:0000256" key="3">
    <source>
        <dbReference type="ARBA" id="ARBA00022729"/>
    </source>
</evidence>
<keyword evidence="7" id="KW-1185">Reference proteome</keyword>
<dbReference type="InterPro" id="IPR008966">
    <property type="entry name" value="Adhesion_dom_sf"/>
</dbReference>
<dbReference type="PANTHER" id="PTHR33420">
    <property type="entry name" value="FIMBRIAL SUBUNIT ELFA-RELATED"/>
    <property type="match status" value="1"/>
</dbReference>
<comment type="caution">
    <text evidence="6">The sequence shown here is derived from an EMBL/GenBank/DDBJ whole genome shotgun (WGS) entry which is preliminary data.</text>
</comment>
<keyword evidence="3" id="KW-0732">Signal</keyword>
<dbReference type="InterPro" id="IPR036937">
    <property type="entry name" value="Adhesion_dom_fimbrial_sf"/>
</dbReference>
<dbReference type="Proteomes" id="UP000240892">
    <property type="component" value="Unassembled WGS sequence"/>
</dbReference>
<evidence type="ECO:0000259" key="5">
    <source>
        <dbReference type="Pfam" id="PF00419"/>
    </source>
</evidence>
<dbReference type="InterPro" id="IPR050263">
    <property type="entry name" value="Bact_Fimbrial_Adh_Pro"/>
</dbReference>
<dbReference type="GO" id="GO:0009289">
    <property type="term" value="C:pilus"/>
    <property type="evidence" value="ECO:0007669"/>
    <property type="project" value="UniProtKB-SubCell"/>
</dbReference>
<comment type="similarity">
    <text evidence="2">Belongs to the fimbrial protein family.</text>
</comment>
<evidence type="ECO:0000313" key="7">
    <source>
        <dbReference type="Proteomes" id="UP000240892"/>
    </source>
</evidence>
<comment type="subcellular location">
    <subcellularLocation>
        <location evidence="1">Fimbrium</location>
    </subcellularLocation>
</comment>
<accession>A0A2T2XXX4</accession>
<reference evidence="6 7" key="1">
    <citation type="submission" date="2018-03" db="EMBL/GenBank/DDBJ databases">
        <title>First report of an OXA-48+CTX-M-M-producing Kluyvera ascorbata clone recovered from patients admitted in a University Hospital in Madrid, Spain.</title>
        <authorList>
            <person name="Hernandez-Garcia M."/>
            <person name="Leon-Sampedro R."/>
            <person name="Perez-Viso B."/>
            <person name="Morosini M.I."/>
            <person name="Lopez-Fresnena N."/>
            <person name="Coque T.M."/>
            <person name="Bonten M."/>
            <person name="Malhotra-Kumar S."/>
            <person name="Ruiz-Garbajosa P."/>
            <person name="Canton R."/>
        </authorList>
    </citation>
    <scope>NUCLEOTIDE SEQUENCE [LARGE SCALE GENOMIC DNA]</scope>
    <source>
        <strain evidence="6 7">KA2</strain>
    </source>
</reference>
<keyword evidence="4" id="KW-0281">Fimbrium</keyword>
<dbReference type="Gene3D" id="2.60.40.1090">
    <property type="entry name" value="Fimbrial-type adhesion domain"/>
    <property type="match status" value="1"/>
</dbReference>
<gene>
    <name evidence="6" type="ORF">C8256_19795</name>
</gene>
<dbReference type="AlphaFoldDB" id="A0A2T2XXX4"/>
<evidence type="ECO:0000256" key="1">
    <source>
        <dbReference type="ARBA" id="ARBA00004561"/>
    </source>
</evidence>
<name>A0A2T2XXX4_9ENTR</name>
<proteinExistence type="inferred from homology"/>
<dbReference type="InterPro" id="IPR000259">
    <property type="entry name" value="Adhesion_dom_fimbrial"/>
</dbReference>
<sequence length="179" mass="19268">MQWMKWGLLIFLLPTVTLAGNRWNVTLPGGSMRFQGVVIAEACSVAASDRMMTVTMGQISSHRFHAVGEESRPIAFDIHLEDCSTEVSQRVGVSFQGVADGKDPNILSVGEGAGIATGIGIALFDDQGGSIPLNQAPVRWTKLNDGPTTLHFVAKYRSTDRQVVGGTANAQAWFALTYE</sequence>
<evidence type="ECO:0000313" key="6">
    <source>
        <dbReference type="EMBL" id="PSR45159.1"/>
    </source>
</evidence>
<dbReference type="EMBL" id="PYHO01000019">
    <property type="protein sequence ID" value="PSR45159.1"/>
    <property type="molecule type" value="Genomic_DNA"/>
</dbReference>
<dbReference type="GO" id="GO:0043709">
    <property type="term" value="P:cell adhesion involved in single-species biofilm formation"/>
    <property type="evidence" value="ECO:0007669"/>
    <property type="project" value="TreeGrafter"/>
</dbReference>
<dbReference type="STRING" id="1006000.GKAS_00743"/>
<evidence type="ECO:0000256" key="4">
    <source>
        <dbReference type="ARBA" id="ARBA00023263"/>
    </source>
</evidence>
<dbReference type="PANTHER" id="PTHR33420:SF12">
    <property type="entry name" value="FIMBRIN-LIKE PROTEIN FIMI-RELATED"/>
    <property type="match status" value="1"/>
</dbReference>
<dbReference type="Pfam" id="PF00419">
    <property type="entry name" value="Fimbrial"/>
    <property type="match status" value="1"/>
</dbReference>
<protein>
    <submittedName>
        <fullName evidence="6">Fimbrial protein</fullName>
    </submittedName>
</protein>
<dbReference type="SUPFAM" id="SSF49401">
    <property type="entry name" value="Bacterial adhesins"/>
    <property type="match status" value="1"/>
</dbReference>
<dbReference type="RefSeq" id="WP_106929743.1">
    <property type="nucleotide sequence ID" value="NZ_CABMMU010000019.1"/>
</dbReference>
<evidence type="ECO:0000256" key="2">
    <source>
        <dbReference type="ARBA" id="ARBA00006671"/>
    </source>
</evidence>
<feature type="domain" description="Fimbrial-type adhesion" evidence="5">
    <location>
        <begin position="33"/>
        <end position="178"/>
    </location>
</feature>